<evidence type="ECO:0000256" key="6">
    <source>
        <dbReference type="RuleBase" id="RU003983"/>
    </source>
</evidence>
<dbReference type="InterPro" id="IPR001915">
    <property type="entry name" value="Peptidase_M48"/>
</dbReference>
<dbReference type="PANTHER" id="PTHR22726">
    <property type="entry name" value="METALLOENDOPEPTIDASE OMA1"/>
    <property type="match status" value="1"/>
</dbReference>
<evidence type="ECO:0000313" key="10">
    <source>
        <dbReference type="Proteomes" id="UP000236333"/>
    </source>
</evidence>
<reference evidence="9 10" key="1">
    <citation type="journal article" date="2017" name="Mol. Biol. Evol.">
        <title>The 4-celled Tetrabaena socialis nuclear genome reveals the essential components for genetic control of cell number at the origin of multicellularity in the volvocine lineage.</title>
        <authorList>
            <person name="Featherston J."/>
            <person name="Arakaki Y."/>
            <person name="Hanschen E.R."/>
            <person name="Ferris P.J."/>
            <person name="Michod R.E."/>
            <person name="Olson B.J.S.C."/>
            <person name="Nozaki H."/>
            <person name="Durand P.M."/>
        </authorList>
    </citation>
    <scope>NUCLEOTIDE SEQUENCE [LARGE SCALE GENOMIC DNA]</scope>
    <source>
        <strain evidence="9 10">NIES-571</strain>
    </source>
</reference>
<evidence type="ECO:0000256" key="5">
    <source>
        <dbReference type="ARBA" id="ARBA00023049"/>
    </source>
</evidence>
<keyword evidence="3 6" id="KW-0378">Hydrolase</keyword>
<dbReference type="InterPro" id="IPR051156">
    <property type="entry name" value="Mito/Outer_Membr_Metalloprot"/>
</dbReference>
<evidence type="ECO:0000256" key="7">
    <source>
        <dbReference type="SAM" id="SignalP"/>
    </source>
</evidence>
<dbReference type="GO" id="GO:0016020">
    <property type="term" value="C:membrane"/>
    <property type="evidence" value="ECO:0007669"/>
    <property type="project" value="TreeGrafter"/>
</dbReference>
<evidence type="ECO:0000259" key="8">
    <source>
        <dbReference type="Pfam" id="PF01435"/>
    </source>
</evidence>
<evidence type="ECO:0000256" key="1">
    <source>
        <dbReference type="ARBA" id="ARBA00022670"/>
    </source>
</evidence>
<dbReference type="GO" id="GO:0046872">
    <property type="term" value="F:metal ion binding"/>
    <property type="evidence" value="ECO:0007669"/>
    <property type="project" value="UniProtKB-KW"/>
</dbReference>
<evidence type="ECO:0000256" key="3">
    <source>
        <dbReference type="ARBA" id="ARBA00022801"/>
    </source>
</evidence>
<feature type="domain" description="Peptidase M48" evidence="8">
    <location>
        <begin position="192"/>
        <end position="254"/>
    </location>
</feature>
<keyword evidence="2" id="KW-0479">Metal-binding</keyword>
<keyword evidence="1 6" id="KW-0645">Protease</keyword>
<gene>
    <name evidence="9" type="ORF">TSOC_001614</name>
</gene>
<organism evidence="9 10">
    <name type="scientific">Tetrabaena socialis</name>
    <dbReference type="NCBI Taxonomy" id="47790"/>
    <lineage>
        <taxon>Eukaryota</taxon>
        <taxon>Viridiplantae</taxon>
        <taxon>Chlorophyta</taxon>
        <taxon>core chlorophytes</taxon>
        <taxon>Chlorophyceae</taxon>
        <taxon>CS clade</taxon>
        <taxon>Chlamydomonadales</taxon>
        <taxon>Tetrabaenaceae</taxon>
        <taxon>Tetrabaena</taxon>
    </lineage>
</organism>
<dbReference type="GO" id="GO:0051603">
    <property type="term" value="P:proteolysis involved in protein catabolic process"/>
    <property type="evidence" value="ECO:0007669"/>
    <property type="project" value="TreeGrafter"/>
</dbReference>
<sequence length="302" mass="31794">MARASASLLAAVRLQLAALRGGGSEQYGSGATARRQQQLGCSGGAAKAGGRPRACRLPAWGAAARSAWAARERPAGWRASAACSGGGGGGGARRRRLRVSLPMAGSQQQAELRVRHAASLAPMAFGYQHFEGRGRAWVFSSRRAMYATAAAVGGVLSYYVYCIETVPYTGRRHSIMLVSPANERWMGQMVFNETEADRIGLRLMARACFDPAAAPAMLAKLNAVEKQGRGAAAQIPAFLRTHPLTEARVAMVEQELKEAYRLYGEAGCAAKRGAFSRGLAPVEGAWGPGWPGEAGGGGFRLG</sequence>
<dbReference type="AlphaFoldDB" id="A0A2J8AG83"/>
<feature type="signal peptide" evidence="7">
    <location>
        <begin position="1"/>
        <end position="24"/>
    </location>
</feature>
<keyword evidence="7" id="KW-0732">Signal</keyword>
<dbReference type="Proteomes" id="UP000236333">
    <property type="component" value="Unassembled WGS sequence"/>
</dbReference>
<keyword evidence="4 6" id="KW-0862">Zinc</keyword>
<dbReference type="Pfam" id="PF01435">
    <property type="entry name" value="Peptidase_M48"/>
    <property type="match status" value="1"/>
</dbReference>
<keyword evidence="10" id="KW-1185">Reference proteome</keyword>
<evidence type="ECO:0000256" key="2">
    <source>
        <dbReference type="ARBA" id="ARBA00022723"/>
    </source>
</evidence>
<feature type="chain" id="PRO_5014375294" evidence="7">
    <location>
        <begin position="25"/>
        <end position="302"/>
    </location>
</feature>
<accession>A0A2J8AG83</accession>
<proteinExistence type="inferred from homology"/>
<comment type="caution">
    <text evidence="9">The sequence shown here is derived from an EMBL/GenBank/DDBJ whole genome shotgun (WGS) entry which is preliminary data.</text>
</comment>
<protein>
    <submittedName>
        <fullName evidence="9">Mitochondrial metalloendopeptidase OMA1</fullName>
    </submittedName>
</protein>
<dbReference type="GO" id="GO:0004222">
    <property type="term" value="F:metalloendopeptidase activity"/>
    <property type="evidence" value="ECO:0007669"/>
    <property type="project" value="InterPro"/>
</dbReference>
<evidence type="ECO:0000313" key="9">
    <source>
        <dbReference type="EMBL" id="PNH11538.1"/>
    </source>
</evidence>
<dbReference type="PANTHER" id="PTHR22726:SF1">
    <property type="entry name" value="METALLOENDOPEPTIDASE OMA1, MITOCHONDRIAL"/>
    <property type="match status" value="1"/>
</dbReference>
<comment type="cofactor">
    <cofactor evidence="6">
        <name>Zn(2+)</name>
        <dbReference type="ChEBI" id="CHEBI:29105"/>
    </cofactor>
    <text evidence="6">Binds 1 zinc ion per subunit.</text>
</comment>
<evidence type="ECO:0000256" key="4">
    <source>
        <dbReference type="ARBA" id="ARBA00022833"/>
    </source>
</evidence>
<keyword evidence="5 6" id="KW-0482">Metalloprotease</keyword>
<dbReference type="EMBL" id="PGGS01000028">
    <property type="protein sequence ID" value="PNH11538.1"/>
    <property type="molecule type" value="Genomic_DNA"/>
</dbReference>
<name>A0A2J8AG83_9CHLO</name>
<dbReference type="OrthoDB" id="7464992at2759"/>
<comment type="similarity">
    <text evidence="6">Belongs to the peptidase M48 family.</text>
</comment>